<dbReference type="RefSeq" id="WP_039459440.1">
    <property type="nucleotide sequence ID" value="NZ_JWLZ01000065.1"/>
</dbReference>
<keyword evidence="1" id="KW-0472">Membrane</keyword>
<proteinExistence type="predicted"/>
<dbReference type="EMBL" id="JWLZ01000065">
    <property type="protein sequence ID" value="KHT64579.1"/>
    <property type="molecule type" value="Genomic_DNA"/>
</dbReference>
<keyword evidence="1" id="KW-0812">Transmembrane</keyword>
<keyword evidence="1" id="KW-1133">Transmembrane helix</keyword>
<gene>
    <name evidence="2" type="ORF">RJ45_05670</name>
</gene>
<organism evidence="2 3">
    <name type="scientific">Photobacterium gaetbulicola</name>
    <dbReference type="NCBI Taxonomy" id="1295392"/>
    <lineage>
        <taxon>Bacteria</taxon>
        <taxon>Pseudomonadati</taxon>
        <taxon>Pseudomonadota</taxon>
        <taxon>Gammaproteobacteria</taxon>
        <taxon>Vibrionales</taxon>
        <taxon>Vibrionaceae</taxon>
        <taxon>Photobacterium</taxon>
    </lineage>
</organism>
<evidence type="ECO:0000256" key="1">
    <source>
        <dbReference type="SAM" id="Phobius"/>
    </source>
</evidence>
<feature type="transmembrane region" description="Helical" evidence="1">
    <location>
        <begin position="57"/>
        <end position="77"/>
    </location>
</feature>
<name>A0A0B9G7K0_9GAMM</name>
<comment type="caution">
    <text evidence="2">The sequence shown here is derived from an EMBL/GenBank/DDBJ whole genome shotgun (WGS) entry which is preliminary data.</text>
</comment>
<protein>
    <submittedName>
        <fullName evidence="2">Uncharacterized protein</fullName>
    </submittedName>
</protein>
<accession>A0A0B9G7K0</accession>
<feature type="transmembrane region" description="Helical" evidence="1">
    <location>
        <begin position="89"/>
        <end position="107"/>
    </location>
</feature>
<evidence type="ECO:0000313" key="2">
    <source>
        <dbReference type="EMBL" id="KHT64579.1"/>
    </source>
</evidence>
<feature type="transmembrane region" description="Helical" evidence="1">
    <location>
        <begin position="119"/>
        <end position="144"/>
    </location>
</feature>
<dbReference type="AlphaFoldDB" id="A0A0B9G7K0"/>
<feature type="transmembrane region" description="Helical" evidence="1">
    <location>
        <begin position="15"/>
        <end position="37"/>
    </location>
</feature>
<reference evidence="2 3" key="1">
    <citation type="submission" date="2014-12" db="EMBL/GenBank/DDBJ databases">
        <title>Genome sequencing of Photobacterium gaetbulicola AD005a.</title>
        <authorList>
            <person name="Adrian T.G.S."/>
            <person name="Chan K.G."/>
        </authorList>
    </citation>
    <scope>NUCLEOTIDE SEQUENCE [LARGE SCALE GENOMIC DNA]</scope>
    <source>
        <strain evidence="2 3">AD005a</strain>
    </source>
</reference>
<sequence length="232" mass="26423">MEDITQHRGNANIKFVLVLIGICISIYIGGLLAFLYIKFIHDKFYSDSLEDNILTNVIAVSVATGIMCVASWIGVLVVQNQYSPDIYPLAKAFFVECFLAMTWSSIVHYKWKENTPKRLVALWVGLAAIFICWESFLEALTFGLNLHWLLELGFYQQAFFQTINTSVDAFYGAIEIITNPKQYAIDLFYDSYGIQFIMVKEFPKWSVILLGGLVLMSPKFILQRVAGVEQNQ</sequence>
<dbReference type="Proteomes" id="UP000031278">
    <property type="component" value="Unassembled WGS sequence"/>
</dbReference>
<evidence type="ECO:0000313" key="3">
    <source>
        <dbReference type="Proteomes" id="UP000031278"/>
    </source>
</evidence>